<dbReference type="InterPro" id="IPR006073">
    <property type="entry name" value="GTP-bd"/>
</dbReference>
<keyword evidence="6 10" id="KW-0378">Hydrolase</keyword>
<dbReference type="InterPro" id="IPR005225">
    <property type="entry name" value="Small_GTP-bd"/>
</dbReference>
<feature type="binding site" evidence="10">
    <location>
        <position position="237"/>
    </location>
    <ligand>
        <name>Mg(2+)</name>
        <dbReference type="ChEBI" id="CHEBI:18420"/>
    </ligand>
</feature>
<feature type="domain" description="TrmE-type G" evidence="12">
    <location>
        <begin position="223"/>
        <end position="382"/>
    </location>
</feature>
<feature type="binding site" evidence="10">
    <location>
        <position position="258"/>
    </location>
    <ligand>
        <name>Mg(2+)</name>
        <dbReference type="ChEBI" id="CHEBI:18420"/>
    </ligand>
</feature>
<evidence type="ECO:0000256" key="4">
    <source>
        <dbReference type="ARBA" id="ARBA00022723"/>
    </source>
</evidence>
<evidence type="ECO:0000256" key="7">
    <source>
        <dbReference type="ARBA" id="ARBA00022842"/>
    </source>
</evidence>
<keyword evidence="5 10" id="KW-0547">Nucleotide-binding</keyword>
<dbReference type="Gene3D" id="3.40.50.300">
    <property type="entry name" value="P-loop containing nucleotide triphosphate hydrolases"/>
    <property type="match status" value="1"/>
</dbReference>
<feature type="binding site" evidence="10">
    <location>
        <position position="252"/>
    </location>
    <ligand>
        <name>K(+)</name>
        <dbReference type="ChEBI" id="CHEBI:29103"/>
    </ligand>
</feature>
<dbReference type="GO" id="GO:0030488">
    <property type="term" value="P:tRNA methylation"/>
    <property type="evidence" value="ECO:0007669"/>
    <property type="project" value="TreeGrafter"/>
</dbReference>
<dbReference type="Gene3D" id="1.20.120.430">
    <property type="entry name" value="tRNA modification GTPase MnmE domain 2"/>
    <property type="match status" value="1"/>
</dbReference>
<dbReference type="Pfam" id="PF12631">
    <property type="entry name" value="MnmE_helical"/>
    <property type="match status" value="1"/>
</dbReference>
<dbReference type="InterPro" id="IPR025867">
    <property type="entry name" value="MnmE_helical"/>
</dbReference>
<evidence type="ECO:0000256" key="10">
    <source>
        <dbReference type="HAMAP-Rule" id="MF_00379"/>
    </source>
</evidence>
<dbReference type="AlphaFoldDB" id="A0A5C6UVV5"/>
<dbReference type="EC" id="3.6.-.-" evidence="10"/>
<dbReference type="InterPro" id="IPR031168">
    <property type="entry name" value="G_TrmE"/>
</dbReference>
<dbReference type="RefSeq" id="WP_147014987.1">
    <property type="nucleotide sequence ID" value="NZ_VORB01000008.1"/>
</dbReference>
<dbReference type="GO" id="GO:0003924">
    <property type="term" value="F:GTPase activity"/>
    <property type="evidence" value="ECO:0007669"/>
    <property type="project" value="UniProtKB-UniRule"/>
</dbReference>
<comment type="subunit">
    <text evidence="10">Homodimer. Heterotetramer of two MnmE and two MnmG subunits.</text>
</comment>
<dbReference type="GO" id="GO:0046872">
    <property type="term" value="F:metal ion binding"/>
    <property type="evidence" value="ECO:0007669"/>
    <property type="project" value="UniProtKB-KW"/>
</dbReference>
<comment type="caution">
    <text evidence="13">The sequence shown here is derived from an EMBL/GenBank/DDBJ whole genome shotgun (WGS) entry which is preliminary data.</text>
</comment>
<evidence type="ECO:0000256" key="2">
    <source>
        <dbReference type="ARBA" id="ARBA00022490"/>
    </source>
</evidence>
<dbReference type="GO" id="GO:0005525">
    <property type="term" value="F:GTP binding"/>
    <property type="evidence" value="ECO:0007669"/>
    <property type="project" value="UniProtKB-UniRule"/>
</dbReference>
<feature type="binding site" evidence="10">
    <location>
        <begin position="233"/>
        <end position="238"/>
    </location>
    <ligand>
        <name>GTP</name>
        <dbReference type="ChEBI" id="CHEBI:37565"/>
    </ligand>
</feature>
<keyword evidence="2 10" id="KW-0963">Cytoplasm</keyword>
<comment type="function">
    <text evidence="10">Exhibits a very high intrinsic GTPase hydrolysis rate. Involved in the addition of a carboxymethylaminomethyl (cmnm) group at the wobble position (U34) of certain tRNAs, forming tRNA-cmnm(5)s(2)U34.</text>
</comment>
<evidence type="ECO:0000256" key="6">
    <source>
        <dbReference type="ARBA" id="ARBA00022801"/>
    </source>
</evidence>
<evidence type="ECO:0000313" key="14">
    <source>
        <dbReference type="Proteomes" id="UP000321168"/>
    </source>
</evidence>
<comment type="subcellular location">
    <subcellularLocation>
        <location evidence="10">Cytoplasm</location>
    </subcellularLocation>
</comment>
<dbReference type="NCBIfam" id="TIGR00231">
    <property type="entry name" value="small_GTP"/>
    <property type="match status" value="1"/>
</dbReference>
<feature type="binding site" evidence="10">
    <location>
        <position position="24"/>
    </location>
    <ligand>
        <name>(6S)-5-formyl-5,6,7,8-tetrahydrofolate</name>
        <dbReference type="ChEBI" id="CHEBI:57457"/>
    </ligand>
</feature>
<feature type="binding site" evidence="10">
    <location>
        <begin position="277"/>
        <end position="280"/>
    </location>
    <ligand>
        <name>GTP</name>
        <dbReference type="ChEBI" id="CHEBI:37565"/>
    </ligand>
</feature>
<evidence type="ECO:0000256" key="1">
    <source>
        <dbReference type="ARBA" id="ARBA00011043"/>
    </source>
</evidence>
<feature type="binding site" evidence="10">
    <location>
        <begin position="252"/>
        <end position="258"/>
    </location>
    <ligand>
        <name>GTP</name>
        <dbReference type="ChEBI" id="CHEBI:37565"/>
    </ligand>
</feature>
<reference evidence="13 14" key="1">
    <citation type="submission" date="2019-08" db="EMBL/GenBank/DDBJ databases">
        <title>Genome of Luteibaculum oceani JCM 18817.</title>
        <authorList>
            <person name="Bowman J.P."/>
        </authorList>
    </citation>
    <scope>NUCLEOTIDE SEQUENCE [LARGE SCALE GENOMIC DNA]</scope>
    <source>
        <strain evidence="13 14">JCM 18817</strain>
    </source>
</reference>
<evidence type="ECO:0000256" key="9">
    <source>
        <dbReference type="ARBA" id="ARBA00023134"/>
    </source>
</evidence>
<dbReference type="CDD" id="cd14858">
    <property type="entry name" value="TrmE_N"/>
    <property type="match status" value="1"/>
</dbReference>
<proteinExistence type="inferred from homology"/>
<dbReference type="EMBL" id="VORB01000008">
    <property type="protein sequence ID" value="TXC77099.1"/>
    <property type="molecule type" value="Genomic_DNA"/>
</dbReference>
<evidence type="ECO:0000313" key="13">
    <source>
        <dbReference type="EMBL" id="TXC77099.1"/>
    </source>
</evidence>
<feature type="binding site" evidence="10">
    <location>
        <position position="254"/>
    </location>
    <ligand>
        <name>K(+)</name>
        <dbReference type="ChEBI" id="CHEBI:29103"/>
    </ligand>
</feature>
<dbReference type="PANTHER" id="PTHR42714">
    <property type="entry name" value="TRNA MODIFICATION GTPASE GTPBP3"/>
    <property type="match status" value="1"/>
</dbReference>
<organism evidence="13 14">
    <name type="scientific">Luteibaculum oceani</name>
    <dbReference type="NCBI Taxonomy" id="1294296"/>
    <lineage>
        <taxon>Bacteria</taxon>
        <taxon>Pseudomonadati</taxon>
        <taxon>Bacteroidota</taxon>
        <taxon>Flavobacteriia</taxon>
        <taxon>Flavobacteriales</taxon>
        <taxon>Luteibaculaceae</taxon>
        <taxon>Luteibaculum</taxon>
    </lineage>
</organism>
<evidence type="ECO:0000256" key="11">
    <source>
        <dbReference type="RuleBase" id="RU003313"/>
    </source>
</evidence>
<feature type="binding site" evidence="10">
    <location>
        <position position="88"/>
    </location>
    <ligand>
        <name>(6S)-5-formyl-5,6,7,8-tetrahydrofolate</name>
        <dbReference type="ChEBI" id="CHEBI:57457"/>
    </ligand>
</feature>
<keyword evidence="7 10" id="KW-0460">Magnesium</keyword>
<dbReference type="InterPro" id="IPR004520">
    <property type="entry name" value="GTPase_MnmE"/>
</dbReference>
<dbReference type="Pfam" id="PF01926">
    <property type="entry name" value="MMR_HSR1"/>
    <property type="match status" value="1"/>
</dbReference>
<gene>
    <name evidence="10 13" type="primary">mnmE</name>
    <name evidence="10" type="synonym">trmE</name>
    <name evidence="13" type="ORF">FRX97_09555</name>
</gene>
<keyword evidence="3 10" id="KW-0819">tRNA processing</keyword>
<dbReference type="GO" id="GO:0042802">
    <property type="term" value="F:identical protein binding"/>
    <property type="evidence" value="ECO:0007669"/>
    <property type="project" value="UniProtKB-ARBA"/>
</dbReference>
<evidence type="ECO:0000256" key="8">
    <source>
        <dbReference type="ARBA" id="ARBA00022958"/>
    </source>
</evidence>
<feature type="binding site" evidence="10">
    <location>
        <position position="233"/>
    </location>
    <ligand>
        <name>K(+)</name>
        <dbReference type="ChEBI" id="CHEBI:29103"/>
    </ligand>
</feature>
<keyword evidence="8 10" id="KW-0630">Potassium</keyword>
<dbReference type="CDD" id="cd04164">
    <property type="entry name" value="trmE"/>
    <property type="match status" value="1"/>
</dbReference>
<evidence type="ECO:0000259" key="12">
    <source>
        <dbReference type="PROSITE" id="PS51709"/>
    </source>
</evidence>
<dbReference type="NCBIfam" id="NF003661">
    <property type="entry name" value="PRK05291.1-3"/>
    <property type="match status" value="1"/>
</dbReference>
<dbReference type="GO" id="GO:0005829">
    <property type="term" value="C:cytosol"/>
    <property type="evidence" value="ECO:0007669"/>
    <property type="project" value="TreeGrafter"/>
</dbReference>
<dbReference type="SUPFAM" id="SSF52540">
    <property type="entry name" value="P-loop containing nucleoside triphosphate hydrolases"/>
    <property type="match status" value="1"/>
</dbReference>
<dbReference type="PROSITE" id="PS51709">
    <property type="entry name" value="G_TRME"/>
    <property type="match status" value="1"/>
</dbReference>
<evidence type="ECO:0000256" key="3">
    <source>
        <dbReference type="ARBA" id="ARBA00022694"/>
    </source>
</evidence>
<name>A0A5C6UVV5_9FLAO</name>
<dbReference type="PANTHER" id="PTHR42714:SF2">
    <property type="entry name" value="TRNA MODIFICATION GTPASE GTPBP3, MITOCHONDRIAL"/>
    <property type="match status" value="1"/>
</dbReference>
<dbReference type="HAMAP" id="MF_00379">
    <property type="entry name" value="GTPase_MnmE"/>
    <property type="match status" value="1"/>
</dbReference>
<dbReference type="OrthoDB" id="9805918at2"/>
<dbReference type="FunFam" id="3.40.50.300:FF:001376">
    <property type="entry name" value="tRNA modification GTPase MnmE"/>
    <property type="match status" value="1"/>
</dbReference>
<evidence type="ECO:0000256" key="5">
    <source>
        <dbReference type="ARBA" id="ARBA00022741"/>
    </source>
</evidence>
<dbReference type="InterPro" id="IPR018948">
    <property type="entry name" value="GTP-bd_TrmE_N"/>
</dbReference>
<dbReference type="Proteomes" id="UP000321168">
    <property type="component" value="Unassembled WGS sequence"/>
</dbReference>
<accession>A0A5C6UVV5</accession>
<dbReference type="InterPro" id="IPR027368">
    <property type="entry name" value="MnmE_dom2"/>
</dbReference>
<dbReference type="NCBIfam" id="TIGR00450">
    <property type="entry name" value="mnmE_trmE_thdF"/>
    <property type="match status" value="1"/>
</dbReference>
<dbReference type="GO" id="GO:0002098">
    <property type="term" value="P:tRNA wobble uridine modification"/>
    <property type="evidence" value="ECO:0007669"/>
    <property type="project" value="TreeGrafter"/>
</dbReference>
<keyword evidence="14" id="KW-1185">Reference proteome</keyword>
<feature type="binding site" evidence="10">
    <location>
        <position position="257"/>
    </location>
    <ligand>
        <name>K(+)</name>
        <dbReference type="ChEBI" id="CHEBI:29103"/>
    </ligand>
</feature>
<sequence>MAYQDENIAAIATPSGAGAIGIIRISGAKAFQILSKFFFPGTGTLNVDSIRGYEMKFGRIKDQNELIDEVVVGFFKAPKSFTGENVVEISCHGSDYILNRVLSLCLKHGARLANEGEFTMRAYLNKKMDLAQAEAVADLISAGNKAAHDLAIKQMKGSVSKEISTLREELLRLASLVELELDFSEEDVEFADRSQLRNISEQIVAKCTELLNSFSLGNAIKKGIPVAIVGAPNAGKSTLLNTLLKENRAIVSDIEGTTRDSIEEEINIAGVGFRLIDTAGIRDTTDKIEELGIVRTFEKVEKAQIIIWLIDGKNIPDQNTFESRKKELYDKLKDNQKVFVALNKSDLENTNLPPYLNLDIKISAKTGDGIQNLEKVLSDYVKELGLDGSSTLISSARHEDALSKAKEAMEGLLNGMDMGIPSDLLAQDMRQALYFLGEITGEISSDEILGSIFSKFCIGK</sequence>
<keyword evidence="4 10" id="KW-0479">Metal-binding</keyword>
<protein>
    <recommendedName>
        <fullName evidence="10">tRNA modification GTPase MnmE</fullName>
        <ecNumber evidence="10">3.6.-.-</ecNumber>
    </recommendedName>
</protein>
<keyword evidence="9 10" id="KW-0342">GTP-binding</keyword>
<dbReference type="Gene3D" id="3.30.1360.120">
    <property type="entry name" value="Probable tRNA modification gtpase trme, domain 1"/>
    <property type="match status" value="1"/>
</dbReference>
<feature type="binding site" evidence="10">
    <location>
        <position position="460"/>
    </location>
    <ligand>
        <name>(6S)-5-formyl-5,6,7,8-tetrahydrofolate</name>
        <dbReference type="ChEBI" id="CHEBI:57457"/>
    </ligand>
</feature>
<dbReference type="FunFam" id="3.30.1360.120:FF:000003">
    <property type="entry name" value="tRNA modification GTPase MnmE"/>
    <property type="match status" value="1"/>
</dbReference>
<comment type="cofactor">
    <cofactor evidence="10">
        <name>K(+)</name>
        <dbReference type="ChEBI" id="CHEBI:29103"/>
    </cofactor>
    <text evidence="10">Binds 1 potassium ion per subunit.</text>
</comment>
<dbReference type="InterPro" id="IPR027266">
    <property type="entry name" value="TrmE/GcvT-like"/>
</dbReference>
<comment type="caution">
    <text evidence="10">Lacks conserved residue(s) required for the propagation of feature annotation.</text>
</comment>
<feature type="binding site" evidence="10">
    <location>
        <position position="127"/>
    </location>
    <ligand>
        <name>(6S)-5-formyl-5,6,7,8-tetrahydrofolate</name>
        <dbReference type="ChEBI" id="CHEBI:57457"/>
    </ligand>
</feature>
<dbReference type="Pfam" id="PF10396">
    <property type="entry name" value="TrmE_N"/>
    <property type="match status" value="1"/>
</dbReference>
<dbReference type="InterPro" id="IPR027417">
    <property type="entry name" value="P-loop_NTPase"/>
</dbReference>
<comment type="similarity">
    <text evidence="1 10 11">Belongs to the TRAFAC class TrmE-Era-EngA-EngB-Septin-like GTPase superfamily. TrmE GTPase family.</text>
</comment>